<proteinExistence type="predicted"/>
<evidence type="ECO:0000313" key="3">
    <source>
        <dbReference type="Proteomes" id="UP001634007"/>
    </source>
</evidence>
<dbReference type="Proteomes" id="UP001634007">
    <property type="component" value="Unassembled WGS sequence"/>
</dbReference>
<keyword evidence="3" id="KW-1185">Reference proteome</keyword>
<comment type="caution">
    <text evidence="2">The sequence shown here is derived from an EMBL/GenBank/DDBJ whole genome shotgun (WGS) entry which is preliminary data.</text>
</comment>
<gene>
    <name evidence="2" type="ORF">ACJRO7_014402</name>
</gene>
<feature type="compositionally biased region" description="Polar residues" evidence="1">
    <location>
        <begin position="65"/>
        <end position="76"/>
    </location>
</feature>
<organism evidence="2 3">
    <name type="scientific">Eucalyptus globulus</name>
    <name type="common">Tasmanian blue gum</name>
    <dbReference type="NCBI Taxonomy" id="34317"/>
    <lineage>
        <taxon>Eukaryota</taxon>
        <taxon>Viridiplantae</taxon>
        <taxon>Streptophyta</taxon>
        <taxon>Embryophyta</taxon>
        <taxon>Tracheophyta</taxon>
        <taxon>Spermatophyta</taxon>
        <taxon>Magnoliopsida</taxon>
        <taxon>eudicotyledons</taxon>
        <taxon>Gunneridae</taxon>
        <taxon>Pentapetalae</taxon>
        <taxon>rosids</taxon>
        <taxon>malvids</taxon>
        <taxon>Myrtales</taxon>
        <taxon>Myrtaceae</taxon>
        <taxon>Myrtoideae</taxon>
        <taxon>Eucalypteae</taxon>
        <taxon>Eucalyptus</taxon>
    </lineage>
</organism>
<reference evidence="2 3" key="1">
    <citation type="submission" date="2024-11" db="EMBL/GenBank/DDBJ databases">
        <title>Chromosome-level genome assembly of Eucalyptus globulus Labill. provides insights into its genome evolution.</title>
        <authorList>
            <person name="Li X."/>
        </authorList>
    </citation>
    <scope>NUCLEOTIDE SEQUENCE [LARGE SCALE GENOMIC DNA]</scope>
    <source>
        <strain evidence="2">CL2024</strain>
        <tissue evidence="2">Fresh tender leaves</tissue>
    </source>
</reference>
<feature type="region of interest" description="Disordered" evidence="1">
    <location>
        <begin position="61"/>
        <end position="88"/>
    </location>
</feature>
<name>A0ABD3L3Z5_EUCGL</name>
<sequence length="88" mass="9709">MVGLPPQPIQGGPYMGMVPQPMQIASMYPQQLYGSQVAAYGYGQQGAQYLDQRMYGLSVRDDSSLRNSSYQVSTSLYVPPMKPSKPED</sequence>
<dbReference type="EMBL" id="JBJKBG010000003">
    <property type="protein sequence ID" value="KAL3745283.1"/>
    <property type="molecule type" value="Genomic_DNA"/>
</dbReference>
<evidence type="ECO:0000256" key="1">
    <source>
        <dbReference type="SAM" id="MobiDB-lite"/>
    </source>
</evidence>
<accession>A0ABD3L3Z5</accession>
<protein>
    <submittedName>
        <fullName evidence="2">Uncharacterized protein</fullName>
    </submittedName>
</protein>
<evidence type="ECO:0000313" key="2">
    <source>
        <dbReference type="EMBL" id="KAL3745283.1"/>
    </source>
</evidence>
<dbReference type="AlphaFoldDB" id="A0ABD3L3Z5"/>